<proteinExistence type="predicted"/>
<dbReference type="Proteomes" id="UP000324021">
    <property type="component" value="Unassembled WGS sequence"/>
</dbReference>
<evidence type="ECO:0000259" key="1">
    <source>
        <dbReference type="Pfam" id="PF25227"/>
    </source>
</evidence>
<dbReference type="AlphaFoldDB" id="A0A1G6V0M5"/>
<protein>
    <recommendedName>
        <fullName evidence="1">DUF7845 domain-containing protein</fullName>
    </recommendedName>
</protein>
<evidence type="ECO:0000313" key="2">
    <source>
        <dbReference type="EMBL" id="SDD46516.1"/>
    </source>
</evidence>
<evidence type="ECO:0000313" key="3">
    <source>
        <dbReference type="Proteomes" id="UP000324021"/>
    </source>
</evidence>
<accession>A0A1G6V0M5</accession>
<dbReference type="Pfam" id="PF25227">
    <property type="entry name" value="DUF7845"/>
    <property type="match status" value="1"/>
</dbReference>
<name>A0A1G6V0M5_9EURY</name>
<gene>
    <name evidence="2" type="ORF">SAMN05192552_102430</name>
</gene>
<dbReference type="EMBL" id="FMZP01000024">
    <property type="protein sequence ID" value="SDD46516.1"/>
    <property type="molecule type" value="Genomic_DNA"/>
</dbReference>
<dbReference type="InterPro" id="IPR057167">
    <property type="entry name" value="DUF7845"/>
</dbReference>
<feature type="domain" description="DUF7845" evidence="1">
    <location>
        <begin position="1"/>
        <end position="64"/>
    </location>
</feature>
<reference evidence="2 3" key="1">
    <citation type="submission" date="2016-10" db="EMBL/GenBank/DDBJ databases">
        <authorList>
            <person name="Varghese N."/>
            <person name="Submissions S."/>
        </authorList>
    </citation>
    <scope>NUCLEOTIDE SEQUENCE [LARGE SCALE GENOMIC DNA]</scope>
    <source>
        <strain evidence="2 3">CDM_1</strain>
    </source>
</reference>
<sequence>MKHYYAQQAVSLDDNRLIANPKVGVSYQRSFWQDQLDASPTDIERLNRELEKTLLSVLAEAGAKAIEVAERGLDQLTSAFIAWAAKHDIDIRDPEGDELRLEFGVVDDTKRKLREGYELWTAADMPEDRYRMAKVQYKKEIDSGLRPIDKTETKSFASVAWHHLG</sequence>
<organism evidence="2 3">
    <name type="scientific">Natrinema hispanicum</name>
    <dbReference type="NCBI Taxonomy" id="392421"/>
    <lineage>
        <taxon>Archaea</taxon>
        <taxon>Methanobacteriati</taxon>
        <taxon>Methanobacteriota</taxon>
        <taxon>Stenosarchaea group</taxon>
        <taxon>Halobacteria</taxon>
        <taxon>Halobacteriales</taxon>
        <taxon>Natrialbaceae</taxon>
        <taxon>Natrinema</taxon>
    </lineage>
</organism>
<dbReference type="RefSeq" id="WP_223174748.1">
    <property type="nucleotide sequence ID" value="NZ_FMZP01000024.1"/>
</dbReference>